<name>A0A517LIN7_9PEZI</name>
<feature type="compositionally biased region" description="Polar residues" evidence="1">
    <location>
        <begin position="322"/>
        <end position="359"/>
    </location>
</feature>
<feature type="compositionally biased region" description="Basic and acidic residues" evidence="1">
    <location>
        <begin position="412"/>
        <end position="426"/>
    </location>
</feature>
<evidence type="ECO:0000313" key="3">
    <source>
        <dbReference type="EMBL" id="QDS75505.1"/>
    </source>
</evidence>
<evidence type="ECO:0000313" key="4">
    <source>
        <dbReference type="Proteomes" id="UP000316270"/>
    </source>
</evidence>
<evidence type="ECO:0000256" key="2">
    <source>
        <dbReference type="SAM" id="SignalP"/>
    </source>
</evidence>
<gene>
    <name evidence="3" type="ORF">FKW77_004913</name>
</gene>
<feature type="compositionally biased region" description="Polar residues" evidence="1">
    <location>
        <begin position="369"/>
        <end position="378"/>
    </location>
</feature>
<keyword evidence="4" id="KW-1185">Reference proteome</keyword>
<sequence>MKAFLCLAAFLSLKTATTSPLYLGDNGPVDKEVAGTAGTNQPLQAGGQASEKRIAAVDRSTQLESPEQRREVDDVALYNRMVLDAHAAVAKLADLEPDDAQLAKAFIPPMRKRQASKFTITTTTTVPPVANVQTVTATATVTADAVGAAAEAAQSGVEGDATKASASMKASKPSANAAASQTSSRGADASSPSNPSNQAAASMGANANASSNSNSTESASNSPSISPNGATAAASSGRTSFDNSKGVEVQAGAIQAAEASSATQTDLLPDEKGTESANNAAASQPPVPDAAHGGPLPQPTGPPNNGTGTDGTSGMPQRMESDSANAQDSSPTADPATGQSSPPETDTTPSQGSDNTPTASADALASPGANASSPSDSAATPEDEDEDEDEEDEEDEDEDEDGEDEQDEEEEEKKQELTKRSVDKKRDVLHHRVRKRIVHERLVRRSGTRLFFKAE</sequence>
<dbReference type="Proteomes" id="UP000316270">
    <property type="component" value="Chromosome 13"/>
</dbReference>
<dbReference type="STRING" id="50376.A0A517LIN7"/>
<protein>
    <submittedName>
        <fullName evidence="3">Uncharacterized protein</fullName>
    </submittedName>
</protein>
<feature type="region of interest" description="Disordered" evidence="1">
    <location>
        <begin position="164"/>
        <end position="434"/>
    </location>
</feature>
<feature type="signal peptide" evidence="2">
    <location>
        <begin position="1"/>
        <end position="18"/>
    </location>
</feature>
<dbReference type="EMBL" id="CP042197">
    <property type="protein sequence ID" value="QDS75505.1"/>
    <property type="molecule type" value="Genomic_DNA"/>
</dbReference>
<proteinExistence type="predicted"/>
<feature type="compositionally biased region" description="Low complexity" evidence="1">
    <location>
        <begin position="164"/>
        <end position="180"/>
    </location>
</feature>
<feature type="compositionally biased region" description="Acidic residues" evidence="1">
    <location>
        <begin position="381"/>
        <end position="411"/>
    </location>
</feature>
<reference evidence="3 4" key="1">
    <citation type="submission" date="2019-07" db="EMBL/GenBank/DDBJ databases">
        <title>Finished genome of Venturia effusa.</title>
        <authorList>
            <person name="Young C.A."/>
            <person name="Cox M.P."/>
            <person name="Ganley A.R.D."/>
            <person name="David W.J."/>
        </authorList>
    </citation>
    <scope>NUCLEOTIDE SEQUENCE [LARGE SCALE GENOMIC DNA]</scope>
    <source>
        <strain evidence="4">albino</strain>
    </source>
</reference>
<organism evidence="3 4">
    <name type="scientific">Venturia effusa</name>
    <dbReference type="NCBI Taxonomy" id="50376"/>
    <lineage>
        <taxon>Eukaryota</taxon>
        <taxon>Fungi</taxon>
        <taxon>Dikarya</taxon>
        <taxon>Ascomycota</taxon>
        <taxon>Pezizomycotina</taxon>
        <taxon>Dothideomycetes</taxon>
        <taxon>Pleosporomycetidae</taxon>
        <taxon>Venturiales</taxon>
        <taxon>Venturiaceae</taxon>
        <taxon>Venturia</taxon>
    </lineage>
</organism>
<accession>A0A517LIN7</accession>
<keyword evidence="2" id="KW-0732">Signal</keyword>
<dbReference type="AlphaFoldDB" id="A0A517LIN7"/>
<feature type="compositionally biased region" description="Low complexity" evidence="1">
    <location>
        <begin position="303"/>
        <end position="314"/>
    </location>
</feature>
<feature type="compositionally biased region" description="Low complexity" evidence="1">
    <location>
        <begin position="187"/>
        <end position="262"/>
    </location>
</feature>
<feature type="chain" id="PRO_5021992085" evidence="2">
    <location>
        <begin position="19"/>
        <end position="455"/>
    </location>
</feature>
<dbReference type="OrthoDB" id="10642794at2759"/>
<evidence type="ECO:0000256" key="1">
    <source>
        <dbReference type="SAM" id="MobiDB-lite"/>
    </source>
</evidence>